<dbReference type="InterPro" id="IPR026444">
    <property type="entry name" value="Secre_tail"/>
</dbReference>
<dbReference type="Proteomes" id="UP000484164">
    <property type="component" value="Unassembled WGS sequence"/>
</dbReference>
<dbReference type="InterPro" id="IPR043504">
    <property type="entry name" value="Peptidase_S1_PA_chymotrypsin"/>
</dbReference>
<dbReference type="EMBL" id="WBVQ01000002">
    <property type="protein sequence ID" value="KAB2815564.1"/>
    <property type="molecule type" value="Genomic_DNA"/>
</dbReference>
<organism evidence="4 5">
    <name type="scientific">Phaeocystidibacter marisrubri</name>
    <dbReference type="NCBI Taxonomy" id="1577780"/>
    <lineage>
        <taxon>Bacteria</taxon>
        <taxon>Pseudomonadati</taxon>
        <taxon>Bacteroidota</taxon>
        <taxon>Flavobacteriia</taxon>
        <taxon>Flavobacteriales</taxon>
        <taxon>Phaeocystidibacteraceae</taxon>
        <taxon>Phaeocystidibacter</taxon>
    </lineage>
</organism>
<evidence type="ECO:0000256" key="1">
    <source>
        <dbReference type="ARBA" id="ARBA00022729"/>
    </source>
</evidence>
<evidence type="ECO:0000313" key="4">
    <source>
        <dbReference type="EMBL" id="KAB2815564.1"/>
    </source>
</evidence>
<evidence type="ECO:0000259" key="2">
    <source>
        <dbReference type="Pfam" id="PF00089"/>
    </source>
</evidence>
<dbReference type="OrthoDB" id="1266341at2"/>
<reference evidence="4 5" key="1">
    <citation type="submission" date="2019-10" db="EMBL/GenBank/DDBJ databases">
        <title>Genome sequence of Phaeocystidibacter marisrubri JCM30614 (type strain).</title>
        <authorList>
            <person name="Bowman J.P."/>
        </authorList>
    </citation>
    <scope>NUCLEOTIDE SEQUENCE [LARGE SCALE GENOMIC DNA]</scope>
    <source>
        <strain evidence="4 5">JCM 30614</strain>
    </source>
</reference>
<dbReference type="PANTHER" id="PTHR15462:SF8">
    <property type="entry name" value="SERINE PROTEASE"/>
    <property type="match status" value="1"/>
</dbReference>
<comment type="caution">
    <text evidence="4">The sequence shown here is derived from an EMBL/GenBank/DDBJ whole genome shotgun (WGS) entry which is preliminary data.</text>
</comment>
<dbReference type="PROSITE" id="PS00134">
    <property type="entry name" value="TRYPSIN_HIS"/>
    <property type="match status" value="1"/>
</dbReference>
<dbReference type="Pfam" id="PF00089">
    <property type="entry name" value="Trypsin"/>
    <property type="match status" value="1"/>
</dbReference>
<dbReference type="NCBIfam" id="TIGR04183">
    <property type="entry name" value="Por_Secre_tail"/>
    <property type="match status" value="1"/>
</dbReference>
<dbReference type="SUPFAM" id="SSF50494">
    <property type="entry name" value="Trypsin-like serine proteases"/>
    <property type="match status" value="1"/>
</dbReference>
<feature type="domain" description="Secretion system C-terminal sorting" evidence="3">
    <location>
        <begin position="318"/>
        <end position="385"/>
    </location>
</feature>
<protein>
    <submittedName>
        <fullName evidence="4">T9SS type A sorting domain-containing protein</fullName>
    </submittedName>
</protein>
<dbReference type="InterPro" id="IPR050966">
    <property type="entry name" value="Glutamyl_endopeptidase"/>
</dbReference>
<dbReference type="Gene3D" id="2.40.10.10">
    <property type="entry name" value="Trypsin-like serine proteases"/>
    <property type="match status" value="2"/>
</dbReference>
<dbReference type="InterPro" id="IPR009003">
    <property type="entry name" value="Peptidase_S1_PA"/>
</dbReference>
<evidence type="ECO:0000313" key="5">
    <source>
        <dbReference type="Proteomes" id="UP000484164"/>
    </source>
</evidence>
<accession>A0A6L3ZDP5</accession>
<name>A0A6L3ZDP5_9FLAO</name>
<dbReference type="RefSeq" id="WP_151692994.1">
    <property type="nucleotide sequence ID" value="NZ_BMGX01000001.1"/>
</dbReference>
<evidence type="ECO:0000259" key="3">
    <source>
        <dbReference type="Pfam" id="PF18962"/>
    </source>
</evidence>
<gene>
    <name evidence="4" type="ORF">F8C82_07625</name>
</gene>
<proteinExistence type="predicted"/>
<dbReference type="AlphaFoldDB" id="A0A6L3ZDP5"/>
<dbReference type="InterPro" id="IPR018114">
    <property type="entry name" value="TRYPSIN_HIS"/>
</dbReference>
<dbReference type="GO" id="GO:0006508">
    <property type="term" value="P:proteolysis"/>
    <property type="evidence" value="ECO:0007669"/>
    <property type="project" value="InterPro"/>
</dbReference>
<keyword evidence="5" id="KW-1185">Reference proteome</keyword>
<dbReference type="InterPro" id="IPR001254">
    <property type="entry name" value="Trypsin_dom"/>
</dbReference>
<keyword evidence="1" id="KW-0732">Signal</keyword>
<dbReference type="GO" id="GO:0004252">
    <property type="term" value="F:serine-type endopeptidase activity"/>
    <property type="evidence" value="ECO:0007669"/>
    <property type="project" value="InterPro"/>
</dbReference>
<feature type="domain" description="Peptidase S1" evidence="2">
    <location>
        <begin position="96"/>
        <end position="282"/>
    </location>
</feature>
<dbReference type="Pfam" id="PF18962">
    <property type="entry name" value="Por_Secre_tail"/>
    <property type="match status" value="1"/>
</dbReference>
<sequence>MKRTTLLLLALFVFGYTSEAQMPRSFIRYHFNEETWDTISSLPVAELSDLQLPHKVGLLSQGEMDLPLDTPSTRNGTVRYSVKSPSAEWYNSSQFPHTTAVAIFQVVEGDTSILCSGSMIGPHHVLSAAHCYVSFTSDSIRFDSLLVAPQFNNGTIHPNFKWALVVSAASPIEWYSDFSDITLLELNRPLGNLTGHLGLKSVENPEELENQFYYKLSYPSTYFPVADSTVYNGDTLYFSYGIIDSVGPHYIQIKGATGIPGESGSTFFNRDDGWYAYGVTSLLLDFKHTRLQPWHLYAIARILDNEPVNPLNKSSLVVFPNPSRSVIHIRTHSAINRVELYSITGQTVLSKEVENEVVSLDISPLRTGTYIAKVWTSEEILSAKVVKVR</sequence>
<dbReference type="PANTHER" id="PTHR15462">
    <property type="entry name" value="SERINE PROTEASE"/>
    <property type="match status" value="1"/>
</dbReference>